<gene>
    <name evidence="4" type="primary">si:ch211-195m9.3</name>
</gene>
<evidence type="ECO:0000256" key="1">
    <source>
        <dbReference type="SAM" id="SignalP"/>
    </source>
</evidence>
<evidence type="ECO:0000259" key="2">
    <source>
        <dbReference type="Pfam" id="PF24748"/>
    </source>
</evidence>
<protein>
    <submittedName>
        <fullName evidence="4">Uncharacterized protein si:ch211-195m9.3</fullName>
    </submittedName>
</protein>
<feature type="signal peptide" evidence="1">
    <location>
        <begin position="1"/>
        <end position="22"/>
    </location>
</feature>
<dbReference type="KEGG" id="lcf:108900835"/>
<accession>A0AAJ7VJT6</accession>
<evidence type="ECO:0000313" key="3">
    <source>
        <dbReference type="Proteomes" id="UP000694890"/>
    </source>
</evidence>
<dbReference type="PANTHER" id="PTHR34490">
    <property type="entry name" value="PROTEIN CBG12054-RELATED"/>
    <property type="match status" value="1"/>
</dbReference>
<sequence>MSLSSALVIVWLIYGSVTVSESAGIVHSACNYRKICDTIEYDIREAICCDRHIHSGAGLSCCGGEAFNPAVATCCKVKHGNKYQVEITHGLSEMVSACCGLKAYNPLNEMCCNSTIVVKPVAKAQCCGNDAIDVDSYLCCGRNEEILRKTSNSSLCCGDVQYDSETQCCCNGEHLEIQNKTQSNCCKQCECVHRISSAVGGNMQTQKPTPQPICNGKNISLCGSSCYNHSKFQCCERKETTPNWCCNPGLCDASPTVYDPSTQVCCDGCVSTKPWMHKCCGLTAYGLAQRRVLCCHNTMYLDKEDGEEYSEISIPYDPAKGTVCSSQFHALPDQHCCGREIYRPETNEICCDGHRHPKGKNSHCCGIQVYNIKDPRMKCCAGTLYNLTSLDKYGHDAQCCGSILQEDQKVCCSGDNKEVLYSPKNNFGCCGHRYVNTSLWSCFAGKLKPAKQAGSHQSKMIRGSLSSVNETQLCKEIRVGIVQSMSQHSIVFNYGVIIYGKNGTMKPLPSPYILKTGGRNSPEPIPGKPYFFDESDVYTDFNHDSVFKSLHFIISKC</sequence>
<feature type="chain" id="PRO_5042583717" evidence="1">
    <location>
        <begin position="23"/>
        <end position="557"/>
    </location>
</feature>
<organism evidence="3 4">
    <name type="scientific">Lates calcarifer</name>
    <name type="common">Barramundi</name>
    <name type="synonym">Holocentrus calcarifer</name>
    <dbReference type="NCBI Taxonomy" id="8187"/>
    <lineage>
        <taxon>Eukaryota</taxon>
        <taxon>Metazoa</taxon>
        <taxon>Chordata</taxon>
        <taxon>Craniata</taxon>
        <taxon>Vertebrata</taxon>
        <taxon>Euteleostomi</taxon>
        <taxon>Actinopterygii</taxon>
        <taxon>Neopterygii</taxon>
        <taxon>Teleostei</taxon>
        <taxon>Neoteleostei</taxon>
        <taxon>Acanthomorphata</taxon>
        <taxon>Carangaria</taxon>
        <taxon>Carangaria incertae sedis</taxon>
        <taxon>Centropomidae</taxon>
        <taxon>Lates</taxon>
    </lineage>
</organism>
<feature type="domain" description="Galaxin-like repeats" evidence="2">
    <location>
        <begin position="315"/>
        <end position="443"/>
    </location>
</feature>
<proteinExistence type="predicted"/>
<reference evidence="4" key="1">
    <citation type="submission" date="2025-08" db="UniProtKB">
        <authorList>
            <consortium name="RefSeq"/>
        </authorList>
    </citation>
    <scope>IDENTIFICATION</scope>
    <source>
        <tissue evidence="4">Brain</tissue>
    </source>
</reference>
<dbReference type="RefSeq" id="XP_018557599.1">
    <property type="nucleotide sequence ID" value="XM_018702083.2"/>
</dbReference>
<name>A0AAJ7VJT6_LATCA</name>
<dbReference type="Pfam" id="PF24748">
    <property type="entry name" value="Galaxin_repeat"/>
    <property type="match status" value="2"/>
</dbReference>
<feature type="domain" description="Galaxin-like repeats" evidence="2">
    <location>
        <begin position="31"/>
        <end position="141"/>
    </location>
</feature>
<evidence type="ECO:0000313" key="4">
    <source>
        <dbReference type="RefSeq" id="XP_018557599.1"/>
    </source>
</evidence>
<dbReference type="Proteomes" id="UP000694890">
    <property type="component" value="Linkage group LG21"/>
</dbReference>
<keyword evidence="1" id="KW-0732">Signal</keyword>
<dbReference type="PANTHER" id="PTHR34490:SF3">
    <property type="entry name" value="GALAXIN-LIKE ISOFORM X2"/>
    <property type="match status" value="1"/>
</dbReference>
<dbReference type="GeneID" id="108900835"/>
<dbReference type="InterPro" id="IPR056601">
    <property type="entry name" value="Galaxin_dom"/>
</dbReference>
<dbReference type="AlphaFoldDB" id="A0AAJ7VJT6"/>
<dbReference type="InterPro" id="IPR055284">
    <property type="entry name" value="Galaxin-like"/>
</dbReference>